<keyword evidence="1" id="KW-0560">Oxidoreductase</keyword>
<dbReference type="GO" id="GO:0010181">
    <property type="term" value="F:FMN binding"/>
    <property type="evidence" value="ECO:0007669"/>
    <property type="project" value="InterPro"/>
</dbReference>
<dbReference type="InterPro" id="IPR050268">
    <property type="entry name" value="NADH-dep_flavin_reductase"/>
</dbReference>
<dbReference type="PANTHER" id="PTHR30466">
    <property type="entry name" value="FLAVIN REDUCTASE"/>
    <property type="match status" value="1"/>
</dbReference>
<dbReference type="AlphaFoldDB" id="A0A1C2E520"/>
<dbReference type="OrthoDB" id="9789254at2"/>
<dbReference type="SMART" id="SM00903">
    <property type="entry name" value="Flavin_Reduct"/>
    <property type="match status" value="1"/>
</dbReference>
<dbReference type="GO" id="GO:0006208">
    <property type="term" value="P:pyrimidine nucleobase catabolic process"/>
    <property type="evidence" value="ECO:0007669"/>
    <property type="project" value="TreeGrafter"/>
</dbReference>
<dbReference type="EMBL" id="MDEO01000027">
    <property type="protein sequence ID" value="OCX22045.1"/>
    <property type="molecule type" value="Genomic_DNA"/>
</dbReference>
<evidence type="ECO:0000313" key="3">
    <source>
        <dbReference type="EMBL" id="OCX22045.1"/>
    </source>
</evidence>
<evidence type="ECO:0000259" key="2">
    <source>
        <dbReference type="SMART" id="SM00903"/>
    </source>
</evidence>
<dbReference type="InterPro" id="IPR002563">
    <property type="entry name" value="Flavin_Rdtase-like_dom"/>
</dbReference>
<name>A0A1C2E520_9HYPH</name>
<organism evidence="3 4">
    <name type="scientific">Mesorhizobium hungaricum</name>
    <dbReference type="NCBI Taxonomy" id="1566387"/>
    <lineage>
        <taxon>Bacteria</taxon>
        <taxon>Pseudomonadati</taxon>
        <taxon>Pseudomonadota</taxon>
        <taxon>Alphaproteobacteria</taxon>
        <taxon>Hyphomicrobiales</taxon>
        <taxon>Phyllobacteriaceae</taxon>
        <taxon>Mesorhizobium</taxon>
    </lineage>
</organism>
<accession>A0A1C2E520</accession>
<dbReference type="SUPFAM" id="SSF50475">
    <property type="entry name" value="FMN-binding split barrel"/>
    <property type="match status" value="1"/>
</dbReference>
<dbReference type="STRING" id="1566387.QV13_05585"/>
<keyword evidence="4" id="KW-1185">Reference proteome</keyword>
<evidence type="ECO:0000313" key="4">
    <source>
        <dbReference type="Proteomes" id="UP000094412"/>
    </source>
</evidence>
<evidence type="ECO:0000256" key="1">
    <source>
        <dbReference type="ARBA" id="ARBA00023002"/>
    </source>
</evidence>
<feature type="domain" description="Flavin reductase like" evidence="2">
    <location>
        <begin position="14"/>
        <end position="160"/>
    </location>
</feature>
<comment type="caution">
    <text evidence="3">The sequence shown here is derived from an EMBL/GenBank/DDBJ whole genome shotgun (WGS) entry which is preliminary data.</text>
</comment>
<dbReference type="GO" id="GO:0042602">
    <property type="term" value="F:riboflavin reductase (NADPH) activity"/>
    <property type="evidence" value="ECO:0007669"/>
    <property type="project" value="TreeGrafter"/>
</dbReference>
<proteinExistence type="predicted"/>
<reference evidence="3 4" key="1">
    <citation type="submission" date="2016-08" db="EMBL/GenBank/DDBJ databases">
        <title>Whole genome sequence of Mesorhizobium sp. strain UASWS1009 isolated from industrial sewage.</title>
        <authorList>
            <person name="Crovadore J."/>
            <person name="Calmin G."/>
            <person name="Chablais R."/>
            <person name="Cochard B."/>
            <person name="Lefort F."/>
        </authorList>
    </citation>
    <scope>NUCLEOTIDE SEQUENCE [LARGE SCALE GENOMIC DNA]</scope>
    <source>
        <strain evidence="3 4">UASWS1009</strain>
    </source>
</reference>
<dbReference type="Proteomes" id="UP000094412">
    <property type="component" value="Unassembled WGS sequence"/>
</dbReference>
<dbReference type="RefSeq" id="WP_024926388.1">
    <property type="nucleotide sequence ID" value="NZ_MDEO01000027.1"/>
</dbReference>
<dbReference type="Gene3D" id="2.30.110.10">
    <property type="entry name" value="Electron Transport, Fmn-binding Protein, Chain A"/>
    <property type="match status" value="1"/>
</dbReference>
<dbReference type="InterPro" id="IPR012349">
    <property type="entry name" value="Split_barrel_FMN-bd"/>
</dbReference>
<dbReference type="Pfam" id="PF01613">
    <property type="entry name" value="Flavin_Reduct"/>
    <property type="match status" value="1"/>
</dbReference>
<gene>
    <name evidence="3" type="ORF">QV13_05585</name>
</gene>
<sequence>MQPQVSRLEFRDAMARVCAPVNIITTDGPAGRGGFTATAMCSVSDDPPTLLVCMNERSAQTGMFLDNRRFCVNVLTQAHTHLAGKFAGAIRDMGERYQAASWQTMPSGMPALLDAIVSFDCEIDGVNKVGTHNVMFGRVIDIRHGSGEAALLYVDRNYTQPAALGSFGG</sequence>
<protein>
    <submittedName>
        <fullName evidence="3">Flavin reductase</fullName>
    </submittedName>
</protein>
<dbReference type="PANTHER" id="PTHR30466:SF1">
    <property type="entry name" value="FMN REDUCTASE (NADH) RUTF"/>
    <property type="match status" value="1"/>
</dbReference>